<keyword evidence="3" id="KW-1185">Reference proteome</keyword>
<feature type="transmembrane region" description="Helical" evidence="1">
    <location>
        <begin position="6"/>
        <end position="26"/>
    </location>
</feature>
<gene>
    <name evidence="2" type="ORF">KIH39_19715</name>
</gene>
<dbReference type="AlphaFoldDB" id="A0A8E6B607"/>
<keyword evidence="1" id="KW-1133">Transmembrane helix</keyword>
<evidence type="ECO:0000313" key="2">
    <source>
        <dbReference type="EMBL" id="QVL31055.1"/>
    </source>
</evidence>
<protein>
    <submittedName>
        <fullName evidence="2">Uncharacterized protein</fullName>
    </submittedName>
</protein>
<dbReference type="RefSeq" id="WP_213494936.1">
    <property type="nucleotide sequence ID" value="NZ_CP074694.1"/>
</dbReference>
<sequence>MVDETTFWAWLIGGLLFAICVYWLYADGDFSSNSTRPDDAYLYSSFWNNGTLQQVFDQGYTLHDYDPTVEPTENYDRYITDSSQPLTPQELPPT</sequence>
<dbReference type="KEGG" id="tsph:KIH39_19715"/>
<organism evidence="2 3">
    <name type="scientific">Telmatocola sphagniphila</name>
    <dbReference type="NCBI Taxonomy" id="1123043"/>
    <lineage>
        <taxon>Bacteria</taxon>
        <taxon>Pseudomonadati</taxon>
        <taxon>Planctomycetota</taxon>
        <taxon>Planctomycetia</taxon>
        <taxon>Gemmatales</taxon>
        <taxon>Gemmataceae</taxon>
    </lineage>
</organism>
<keyword evidence="1" id="KW-0472">Membrane</keyword>
<accession>A0A8E6B607</accession>
<keyword evidence="1" id="KW-0812">Transmembrane</keyword>
<name>A0A8E6B607_9BACT</name>
<evidence type="ECO:0000313" key="3">
    <source>
        <dbReference type="Proteomes" id="UP000676194"/>
    </source>
</evidence>
<proteinExistence type="predicted"/>
<reference evidence="2" key="1">
    <citation type="submission" date="2021-05" db="EMBL/GenBank/DDBJ databases">
        <title>Complete genome sequence of the cellulolytic planctomycete Telmatocola sphagniphila SP2T and characterization of the first cellulase from planctomycetes.</title>
        <authorList>
            <person name="Rakitin A.L."/>
            <person name="Beletsky A.V."/>
            <person name="Naumoff D.G."/>
            <person name="Kulichevskaya I.S."/>
            <person name="Mardanov A.V."/>
            <person name="Ravin N.V."/>
            <person name="Dedysh S.N."/>
        </authorList>
    </citation>
    <scope>NUCLEOTIDE SEQUENCE</scope>
    <source>
        <strain evidence="2">SP2T</strain>
    </source>
</reference>
<evidence type="ECO:0000256" key="1">
    <source>
        <dbReference type="SAM" id="Phobius"/>
    </source>
</evidence>
<dbReference type="Proteomes" id="UP000676194">
    <property type="component" value="Chromosome"/>
</dbReference>
<dbReference type="EMBL" id="CP074694">
    <property type="protein sequence ID" value="QVL31055.1"/>
    <property type="molecule type" value="Genomic_DNA"/>
</dbReference>